<dbReference type="GO" id="GO:0005634">
    <property type="term" value="C:nucleus"/>
    <property type="evidence" value="ECO:0007669"/>
    <property type="project" value="TreeGrafter"/>
</dbReference>
<evidence type="ECO:0000256" key="1">
    <source>
        <dbReference type="ARBA" id="ARBA00022723"/>
    </source>
</evidence>
<feature type="domain" description="Xylanolytic transcriptional activator regulatory" evidence="8">
    <location>
        <begin position="289"/>
        <end position="363"/>
    </location>
</feature>
<evidence type="ECO:0000259" key="8">
    <source>
        <dbReference type="SMART" id="SM00906"/>
    </source>
</evidence>
<accession>A0A0A2LFC9</accession>
<dbReference type="CDD" id="cd12148">
    <property type="entry name" value="fungal_TF_MHR"/>
    <property type="match status" value="1"/>
</dbReference>
<comment type="caution">
    <text evidence="9">The sequence shown here is derived from an EMBL/GenBank/DDBJ whole genome shotgun (WGS) entry which is preliminary data.</text>
</comment>
<dbReference type="InterPro" id="IPR051430">
    <property type="entry name" value="Fungal_TF_Env_Response"/>
</dbReference>
<organism evidence="9 10">
    <name type="scientific">Penicillium italicum</name>
    <name type="common">Blue mold</name>
    <dbReference type="NCBI Taxonomy" id="40296"/>
    <lineage>
        <taxon>Eukaryota</taxon>
        <taxon>Fungi</taxon>
        <taxon>Dikarya</taxon>
        <taxon>Ascomycota</taxon>
        <taxon>Pezizomycotina</taxon>
        <taxon>Eurotiomycetes</taxon>
        <taxon>Eurotiomycetidae</taxon>
        <taxon>Eurotiales</taxon>
        <taxon>Aspergillaceae</taxon>
        <taxon>Penicillium</taxon>
    </lineage>
</organism>
<dbReference type="GO" id="GO:0006351">
    <property type="term" value="P:DNA-templated transcription"/>
    <property type="evidence" value="ECO:0007669"/>
    <property type="project" value="InterPro"/>
</dbReference>
<feature type="compositionally biased region" description="Polar residues" evidence="7">
    <location>
        <begin position="53"/>
        <end position="66"/>
    </location>
</feature>
<dbReference type="GO" id="GO:0008270">
    <property type="term" value="F:zinc ion binding"/>
    <property type="evidence" value="ECO:0007669"/>
    <property type="project" value="InterPro"/>
</dbReference>
<dbReference type="EMBL" id="JQGA01000087">
    <property type="protein sequence ID" value="KGO77896.1"/>
    <property type="molecule type" value="Genomic_DNA"/>
</dbReference>
<keyword evidence="5" id="KW-0804">Transcription</keyword>
<dbReference type="OrthoDB" id="4236860at2759"/>
<dbReference type="SMART" id="SM00906">
    <property type="entry name" value="Fungal_trans"/>
    <property type="match status" value="1"/>
</dbReference>
<dbReference type="HOGENOM" id="CLU_007091_2_1_1"/>
<evidence type="ECO:0000256" key="7">
    <source>
        <dbReference type="SAM" id="MobiDB-lite"/>
    </source>
</evidence>
<dbReference type="PANTHER" id="PTHR31944">
    <property type="entry name" value="HEME-RESPONSIVE ZINC FINGER TRANSCRIPTION FACTOR HAP1"/>
    <property type="match status" value="1"/>
</dbReference>
<evidence type="ECO:0000256" key="2">
    <source>
        <dbReference type="ARBA" id="ARBA00022833"/>
    </source>
</evidence>
<dbReference type="PhylomeDB" id="A0A0A2LFC9"/>
<evidence type="ECO:0000256" key="5">
    <source>
        <dbReference type="ARBA" id="ARBA00023163"/>
    </source>
</evidence>
<evidence type="ECO:0000256" key="4">
    <source>
        <dbReference type="ARBA" id="ARBA00023125"/>
    </source>
</evidence>
<evidence type="ECO:0000313" key="10">
    <source>
        <dbReference type="Proteomes" id="UP000030104"/>
    </source>
</evidence>
<keyword evidence="6" id="KW-0539">Nucleus</keyword>
<keyword evidence="2" id="KW-0862">Zinc</keyword>
<dbReference type="PANTHER" id="PTHR31944:SF130">
    <property type="entry name" value="ZN(II)2CYS6 TRANSCRIPTION FACTO (EUROFUNG)"/>
    <property type="match status" value="1"/>
</dbReference>
<name>A0A0A2LFC9_PENIT</name>
<dbReference type="AlphaFoldDB" id="A0A0A2LFC9"/>
<dbReference type="Pfam" id="PF04082">
    <property type="entry name" value="Fungal_trans"/>
    <property type="match status" value="1"/>
</dbReference>
<keyword evidence="4" id="KW-0238">DNA-binding</keyword>
<evidence type="ECO:0000256" key="3">
    <source>
        <dbReference type="ARBA" id="ARBA00023015"/>
    </source>
</evidence>
<keyword evidence="3" id="KW-0805">Transcription regulation</keyword>
<evidence type="ECO:0000256" key="6">
    <source>
        <dbReference type="ARBA" id="ARBA00023242"/>
    </source>
</evidence>
<dbReference type="Proteomes" id="UP000030104">
    <property type="component" value="Unassembled WGS sequence"/>
</dbReference>
<proteinExistence type="predicted"/>
<dbReference type="OMA" id="INGCCEE"/>
<gene>
    <name evidence="9" type="ORF">PITC_060770</name>
</gene>
<sequence length="677" mass="76257">MDLAPISSQRVVKPSVKKRRPPLACIQCYQRNADKCTYRGNPVVSSVDGILSDENSGSAGATTTSLRPPVSLSETPERHRAPSDWNGKMTHLRGQEAITKFYGYSYPLNFYQQFAELRSYIVKIKTKNPAINTLRDAIYPLANDEYRLRPLSHDTMLGDTLRQLIPTKPVADTLVQTYIDRFEIIHRVLNISAFIADYNRHWASPLSTPTSFLVQFLLVAATAASFHPETCIDVMSQQTVHGHALDWIEAAESWLNSSTNQPPQSWDTLATYCLLLIAKRANHIQESSFWTHTGALVRWAMAAGCHRESGSTARISSYFREMRRRLWMTIVELDLQASVERGMPPSVGIEDFNIISPLNIDDAKLQESGQDPLIGMPLATLTDTSFQALLYRSLAVRLKICAFVNGCREQDDFEQVLHLGEELEEALQGIPEWNNPQDNPRQQQTTMYVKRSLSIYLHQYTLLLHIRFAIQSPPSFKSTICRRARLEASLKVLDHHQRLIHDENVPEQACRTGLVLAALNICHEIYLNFGPHALNQSATMTIFPEVSTFLLATVEQVLPILEKRVIATFHGLNEFYILSMVIGLVKSKLWPESCATSDKEAANRVIRICTILQTQWAAIQPDNSLLGSVDNRSLRGLNLPENASSMTPDGATELLSSMFSEDFGFMNDSTDFAFFHV</sequence>
<feature type="region of interest" description="Disordered" evidence="7">
    <location>
        <begin position="49"/>
        <end position="87"/>
    </location>
</feature>
<evidence type="ECO:0000313" key="9">
    <source>
        <dbReference type="EMBL" id="KGO77896.1"/>
    </source>
</evidence>
<keyword evidence="1" id="KW-0479">Metal-binding</keyword>
<protein>
    <submittedName>
        <fullName evidence="9">Transcription factor, fungi</fullName>
    </submittedName>
</protein>
<dbReference type="STRING" id="40296.A0A0A2LFC9"/>
<dbReference type="InterPro" id="IPR007219">
    <property type="entry name" value="XnlR_reg_dom"/>
</dbReference>
<reference evidence="9 10" key="1">
    <citation type="journal article" date="2015" name="Mol. Plant Microbe Interact.">
        <title>Genome, transcriptome, and functional analyses of Penicillium expansum provide new insights into secondary metabolism and pathogenicity.</title>
        <authorList>
            <person name="Ballester A.R."/>
            <person name="Marcet-Houben M."/>
            <person name="Levin E."/>
            <person name="Sela N."/>
            <person name="Selma-Lazaro C."/>
            <person name="Carmona L."/>
            <person name="Wisniewski M."/>
            <person name="Droby S."/>
            <person name="Gonzalez-Candelas L."/>
            <person name="Gabaldon T."/>
        </authorList>
    </citation>
    <scope>NUCLEOTIDE SEQUENCE [LARGE SCALE GENOMIC DNA]</scope>
    <source>
        <strain evidence="9 10">PHI-1</strain>
    </source>
</reference>
<dbReference type="GO" id="GO:0000978">
    <property type="term" value="F:RNA polymerase II cis-regulatory region sequence-specific DNA binding"/>
    <property type="evidence" value="ECO:0007669"/>
    <property type="project" value="TreeGrafter"/>
</dbReference>
<keyword evidence="10" id="KW-1185">Reference proteome</keyword>
<dbReference type="GO" id="GO:0001228">
    <property type="term" value="F:DNA-binding transcription activator activity, RNA polymerase II-specific"/>
    <property type="evidence" value="ECO:0007669"/>
    <property type="project" value="TreeGrafter"/>
</dbReference>